<evidence type="ECO:0000256" key="1">
    <source>
        <dbReference type="ARBA" id="ARBA00007905"/>
    </source>
</evidence>
<organism evidence="5 6">
    <name type="scientific">Bifidobacterium oedipodis</name>
    <dbReference type="NCBI Taxonomy" id="2675322"/>
    <lineage>
        <taxon>Bacteria</taxon>
        <taxon>Bacillati</taxon>
        <taxon>Actinomycetota</taxon>
        <taxon>Actinomycetes</taxon>
        <taxon>Bifidobacteriales</taxon>
        <taxon>Bifidobacteriaceae</taxon>
        <taxon>Bifidobacterium</taxon>
    </lineage>
</organism>
<keyword evidence="3" id="KW-0560">Oxidoreductase</keyword>
<dbReference type="AlphaFoldDB" id="A0A7Y0HTS8"/>
<keyword evidence="2" id="KW-0521">NADP</keyword>
<comment type="caution">
    <text evidence="5">The sequence shown here is derived from an EMBL/GenBank/DDBJ whole genome shotgun (WGS) entry which is preliminary data.</text>
</comment>
<dbReference type="PROSITE" id="PS00062">
    <property type="entry name" value="ALDOKETO_REDUCTASE_2"/>
    <property type="match status" value="1"/>
</dbReference>
<evidence type="ECO:0000313" key="6">
    <source>
        <dbReference type="Proteomes" id="UP000532194"/>
    </source>
</evidence>
<dbReference type="SUPFAM" id="SSF51430">
    <property type="entry name" value="NAD(P)-linked oxidoreductase"/>
    <property type="match status" value="1"/>
</dbReference>
<dbReference type="GO" id="GO:0016616">
    <property type="term" value="F:oxidoreductase activity, acting on the CH-OH group of donors, NAD or NADP as acceptor"/>
    <property type="evidence" value="ECO:0007669"/>
    <property type="project" value="UniProtKB-ARBA"/>
</dbReference>
<gene>
    <name evidence="5" type="ORF">G1C95_1584</name>
</gene>
<evidence type="ECO:0000256" key="2">
    <source>
        <dbReference type="ARBA" id="ARBA00022857"/>
    </source>
</evidence>
<dbReference type="EMBL" id="JAAIII010000004">
    <property type="protein sequence ID" value="NMM94397.1"/>
    <property type="molecule type" value="Genomic_DNA"/>
</dbReference>
<keyword evidence="6" id="KW-1185">Reference proteome</keyword>
<dbReference type="PANTHER" id="PTHR43827:SF3">
    <property type="entry name" value="NADP-DEPENDENT OXIDOREDUCTASE DOMAIN-CONTAINING PROTEIN"/>
    <property type="match status" value="1"/>
</dbReference>
<dbReference type="InterPro" id="IPR018170">
    <property type="entry name" value="Aldo/ket_reductase_CS"/>
</dbReference>
<evidence type="ECO:0000256" key="3">
    <source>
        <dbReference type="ARBA" id="ARBA00023002"/>
    </source>
</evidence>
<dbReference type="Pfam" id="PF00248">
    <property type="entry name" value="Aldo_ket_red"/>
    <property type="match status" value="1"/>
</dbReference>
<sequence length="197" mass="22813">MEQLGLDYLDLYLIHMPFGDYYGAWRAMEELYHEGRIRAIGISNFLPDRVIDLCNNANVIPAVNQLELHPFYQREDELAILREYGITPQAWAPFAEGMNGMFTNPVLVEIARLHNKTVAQTILRWNLQRGVSVIPKSVHKNRMEENFAVWDFELTSDEMRTIATLDLGHPQMLDPLKPSEVHRVYDYLNNPVLTSLD</sequence>
<dbReference type="PROSITE" id="PS00063">
    <property type="entry name" value="ALDOKETO_REDUCTASE_3"/>
    <property type="match status" value="1"/>
</dbReference>
<reference evidence="5 6" key="1">
    <citation type="submission" date="2020-02" db="EMBL/GenBank/DDBJ databases">
        <title>Characterization of phylogenetic diversity of novel bifidobacterial species isolated in Czech ZOOs.</title>
        <authorList>
            <person name="Lugli G.A."/>
            <person name="Vera N.B."/>
            <person name="Ventura M."/>
        </authorList>
    </citation>
    <scope>NUCLEOTIDE SEQUENCE [LARGE SCALE GENOMIC DNA]</scope>
    <source>
        <strain evidence="5 6">DSM 109957</strain>
    </source>
</reference>
<dbReference type="InterPro" id="IPR036812">
    <property type="entry name" value="NAD(P)_OxRdtase_dom_sf"/>
</dbReference>
<evidence type="ECO:0000313" key="5">
    <source>
        <dbReference type="EMBL" id="NMM94397.1"/>
    </source>
</evidence>
<dbReference type="PANTHER" id="PTHR43827">
    <property type="entry name" value="2,5-DIKETO-D-GLUCONIC ACID REDUCTASE"/>
    <property type="match status" value="1"/>
</dbReference>
<dbReference type="InterPro" id="IPR023210">
    <property type="entry name" value="NADP_OxRdtase_dom"/>
</dbReference>
<feature type="domain" description="NADP-dependent oxidoreductase" evidence="4">
    <location>
        <begin position="2"/>
        <end position="165"/>
    </location>
</feature>
<dbReference type="Proteomes" id="UP000532194">
    <property type="component" value="Unassembled WGS sequence"/>
</dbReference>
<protein>
    <submittedName>
        <fullName evidence="5">Organophosphate reductase</fullName>
    </submittedName>
</protein>
<dbReference type="RefSeq" id="WP_205832763.1">
    <property type="nucleotide sequence ID" value="NZ_JAAIII010000004.1"/>
</dbReference>
<accession>A0A7Y0HTS8</accession>
<comment type="similarity">
    <text evidence="1">Belongs to the aldo/keto reductase family.</text>
</comment>
<proteinExistence type="inferred from homology"/>
<name>A0A7Y0HTS8_9BIFI</name>
<dbReference type="Gene3D" id="3.20.20.100">
    <property type="entry name" value="NADP-dependent oxidoreductase domain"/>
    <property type="match status" value="1"/>
</dbReference>
<evidence type="ECO:0000259" key="4">
    <source>
        <dbReference type="Pfam" id="PF00248"/>
    </source>
</evidence>
<dbReference type="InterPro" id="IPR020471">
    <property type="entry name" value="AKR"/>
</dbReference>
<dbReference type="PRINTS" id="PR00069">
    <property type="entry name" value="ALDKETRDTASE"/>
</dbReference>